<evidence type="ECO:0000313" key="1">
    <source>
        <dbReference type="EMBL" id="EIJ39858.1"/>
    </source>
</evidence>
<dbReference type="NCBIfam" id="NF047539">
    <property type="entry name" value="XAC2610_fam"/>
    <property type="match status" value="1"/>
</dbReference>
<dbReference type="HOGENOM" id="CLU_496757_0_0_10"/>
<proteinExistence type="predicted"/>
<protein>
    <submittedName>
        <fullName evidence="1">Uncharacterized protein</fullName>
    </submittedName>
</protein>
<dbReference type="Proteomes" id="UP000004690">
    <property type="component" value="Unassembled WGS sequence"/>
</dbReference>
<gene>
    <name evidence="1" type="ORF">JoomaDRAFT_2897</name>
</gene>
<organism evidence="1 2">
    <name type="scientific">Galbibacter orientalis DSM 19592</name>
    <dbReference type="NCBI Taxonomy" id="926559"/>
    <lineage>
        <taxon>Bacteria</taxon>
        <taxon>Pseudomonadati</taxon>
        <taxon>Bacteroidota</taxon>
        <taxon>Flavobacteriia</taxon>
        <taxon>Flavobacteriales</taxon>
        <taxon>Flavobacteriaceae</taxon>
        <taxon>Galbibacter</taxon>
    </lineage>
</organism>
<name>I3C8B5_9FLAO</name>
<evidence type="ECO:0000313" key="2">
    <source>
        <dbReference type="Proteomes" id="UP000004690"/>
    </source>
</evidence>
<dbReference type="eggNOG" id="ENOG5033TQM">
    <property type="taxonomic scope" value="Bacteria"/>
</dbReference>
<keyword evidence="2" id="KW-1185">Reference proteome</keyword>
<dbReference type="InterPro" id="IPR058087">
    <property type="entry name" value="XAC2610_dom"/>
</dbReference>
<reference evidence="1 2" key="1">
    <citation type="submission" date="2012-02" db="EMBL/GenBank/DDBJ databases">
        <title>Improved High-Quality Draft genome of Joostella marina DSM 19592.</title>
        <authorList>
            <consortium name="US DOE Joint Genome Institute (JGI-PGF)"/>
            <person name="Lucas S."/>
            <person name="Copeland A."/>
            <person name="Lapidus A."/>
            <person name="Bruce D."/>
            <person name="Goodwin L."/>
            <person name="Pitluck S."/>
            <person name="Peters L."/>
            <person name="Chertkov O."/>
            <person name="Ovchinnikova G."/>
            <person name="Kyrpides N."/>
            <person name="Mavromatis K."/>
            <person name="Detter J.C."/>
            <person name="Han C."/>
            <person name="Land M."/>
            <person name="Hauser L."/>
            <person name="Markowitz V."/>
            <person name="Cheng J.-F."/>
            <person name="Hugenholtz P."/>
            <person name="Woyke T."/>
            <person name="Wu D."/>
            <person name="Tindall B."/>
            <person name="Brambilla E."/>
            <person name="Klenk H.-P."/>
            <person name="Eisen J.A."/>
        </authorList>
    </citation>
    <scope>NUCLEOTIDE SEQUENCE [LARGE SCALE GENOMIC DNA]</scope>
    <source>
        <strain evidence="1 2">DSM 19592</strain>
    </source>
</reference>
<accession>I3C8B5</accession>
<dbReference type="AlphaFoldDB" id="I3C8B5"/>
<sequence>MANVACKNDDTHKTRLATEADSLRLLQKKERVITDEQRVKDMLRAKNNQLSTEDSIYYLAKIKRPKDSAFIVMNLYGKVKHLGKLQEFKQTAIIKDNKTITSRIDGNVFRIDKSSKNRYKIYTHSVTNANFSAYDIDFGDTPISIRKATRTANFYYDLLPKKEFKYTVENKNKFFTIRKDRLIKGDSILDTLASGARIYRSNGLLDIQDATALNTYYFVDSTSVLEKLIIQDTASVLTNITLSGKSESIDKTTKYSSAFVNDSVFKTFEVSEKQDKNSKHVVAYNIDSIIKQYHYNKDFKFTLKAIDSFNLENTYPQYYRSLIDTTFFVYSKPFSINKMDTKWRYSVRYTRKTNANPTTIEVSVSKKELIKVEDTTFVFEAPLSPIKKPINIGDLSEQDYKVSDFDINFDGYTDLSFPEGFDLNRNATYAVYLYNPESNTFVKNEAFTGPSMAPYILIDKDNKSAIYTSKTGGGNYSARIVKIGDNGMILYKETYWSTSSDGKISIHYQKTENNSVVEKSNDMAKGKSWDVKDFKNEFLNWVKERIKN</sequence>
<dbReference type="EMBL" id="JH651379">
    <property type="protein sequence ID" value="EIJ39858.1"/>
    <property type="molecule type" value="Genomic_DNA"/>
</dbReference>